<feature type="signal peptide" evidence="6">
    <location>
        <begin position="1"/>
        <end position="16"/>
    </location>
</feature>
<keyword evidence="2" id="KW-0433">Leucine-rich repeat</keyword>
<evidence type="ECO:0000256" key="2">
    <source>
        <dbReference type="ARBA" id="ARBA00022614"/>
    </source>
</evidence>
<feature type="domain" description="Disease resistance N-terminal" evidence="7">
    <location>
        <begin position="19"/>
        <end position="98"/>
    </location>
</feature>
<reference evidence="8" key="1">
    <citation type="submission" date="2020-07" db="EMBL/GenBank/DDBJ databases">
        <authorList>
            <person name="Lin J."/>
        </authorList>
    </citation>
    <scope>NUCLEOTIDE SEQUENCE</scope>
</reference>
<dbReference type="GO" id="GO:0000166">
    <property type="term" value="F:nucleotide binding"/>
    <property type="evidence" value="ECO:0007669"/>
    <property type="project" value="UniProtKB-KW"/>
</dbReference>
<dbReference type="InterPro" id="IPR041118">
    <property type="entry name" value="Rx_N"/>
</dbReference>
<evidence type="ECO:0000256" key="4">
    <source>
        <dbReference type="ARBA" id="ARBA00022741"/>
    </source>
</evidence>
<evidence type="ECO:0000256" key="3">
    <source>
        <dbReference type="ARBA" id="ARBA00022737"/>
    </source>
</evidence>
<evidence type="ECO:0000256" key="1">
    <source>
        <dbReference type="ARBA" id="ARBA00008894"/>
    </source>
</evidence>
<accession>A0A6V7QL06</accession>
<evidence type="ECO:0000256" key="6">
    <source>
        <dbReference type="SAM" id="SignalP"/>
    </source>
</evidence>
<comment type="similarity">
    <text evidence="1">Belongs to the disease resistance NB-LRR family.</text>
</comment>
<dbReference type="EMBL" id="LR862137">
    <property type="protein sequence ID" value="CAD1843819.1"/>
    <property type="molecule type" value="Genomic_DNA"/>
</dbReference>
<keyword evidence="4" id="KW-0547">Nucleotide-binding</keyword>
<keyword evidence="3" id="KW-0677">Repeat</keyword>
<evidence type="ECO:0000313" key="8">
    <source>
        <dbReference type="EMBL" id="CAD1843819.1"/>
    </source>
</evidence>
<keyword evidence="6" id="KW-0732">Signal</keyword>
<gene>
    <name evidence="8" type="ORF">CB5_LOCUS27030</name>
</gene>
<organism evidence="8">
    <name type="scientific">Ananas comosus var. bracteatus</name>
    <name type="common">red pineapple</name>
    <dbReference type="NCBI Taxonomy" id="296719"/>
    <lineage>
        <taxon>Eukaryota</taxon>
        <taxon>Viridiplantae</taxon>
        <taxon>Streptophyta</taxon>
        <taxon>Embryophyta</taxon>
        <taxon>Tracheophyta</taxon>
        <taxon>Spermatophyta</taxon>
        <taxon>Magnoliopsida</taxon>
        <taxon>Liliopsida</taxon>
        <taxon>Poales</taxon>
        <taxon>Bromeliaceae</taxon>
        <taxon>Bromelioideae</taxon>
        <taxon>Ananas</taxon>
    </lineage>
</organism>
<dbReference type="GO" id="GO:0006952">
    <property type="term" value="P:defense response"/>
    <property type="evidence" value="ECO:0007669"/>
    <property type="project" value="UniProtKB-KW"/>
</dbReference>
<sequence length="148" mass="17007">MAKFVVLAGLQWFASSSFLIDLLKKGYSYLGMDVNKKLRDLQNVIIPRMEILIEAAEKSPHIDRLHGWLKSIEDAVYDTEDVMGLHDYYLLKQKVKHSTGGNMVHLESLPLIKYLLKNRSIVPQNIKLKKSLMNLEKTTANGNEFFRS</sequence>
<evidence type="ECO:0000256" key="5">
    <source>
        <dbReference type="ARBA" id="ARBA00022821"/>
    </source>
</evidence>
<name>A0A6V7QL06_ANACO</name>
<dbReference type="Pfam" id="PF18052">
    <property type="entry name" value="Rx_N"/>
    <property type="match status" value="1"/>
</dbReference>
<proteinExistence type="inferred from homology"/>
<dbReference type="AlphaFoldDB" id="A0A6V7QL06"/>
<feature type="chain" id="PRO_5028032609" description="Disease resistance N-terminal domain-containing protein" evidence="6">
    <location>
        <begin position="17"/>
        <end position="148"/>
    </location>
</feature>
<protein>
    <recommendedName>
        <fullName evidence="7">Disease resistance N-terminal domain-containing protein</fullName>
    </recommendedName>
</protein>
<evidence type="ECO:0000259" key="7">
    <source>
        <dbReference type="Pfam" id="PF18052"/>
    </source>
</evidence>
<keyword evidence="5" id="KW-0611">Plant defense</keyword>